<dbReference type="EMBL" id="WXEY01000014">
    <property type="protein sequence ID" value="MZP30467.1"/>
    <property type="molecule type" value="Genomic_DNA"/>
</dbReference>
<dbReference type="AlphaFoldDB" id="A0A845L1R6"/>
<accession>A0A845L1R6</accession>
<dbReference type="CDD" id="cd10035">
    <property type="entry name" value="UDG_like"/>
    <property type="match status" value="1"/>
</dbReference>
<dbReference type="SUPFAM" id="SSF52141">
    <property type="entry name" value="Uracil-DNA glycosylase-like"/>
    <property type="match status" value="1"/>
</dbReference>
<organism evidence="2 3">
    <name type="scientific">Heliomicrobium undosum</name>
    <dbReference type="NCBI Taxonomy" id="121734"/>
    <lineage>
        <taxon>Bacteria</taxon>
        <taxon>Bacillati</taxon>
        <taxon>Bacillota</taxon>
        <taxon>Clostridia</taxon>
        <taxon>Eubacteriales</taxon>
        <taxon>Heliobacteriaceae</taxon>
        <taxon>Heliomicrobium</taxon>
    </lineage>
</organism>
<keyword evidence="3" id="KW-1185">Reference proteome</keyword>
<reference evidence="2 3" key="1">
    <citation type="submission" date="2020-01" db="EMBL/GenBank/DDBJ databases">
        <title>Whole-genome sequence of Heliobacterium undosum DSM 13378.</title>
        <authorList>
            <person name="Kyndt J.A."/>
            <person name="Meyer T.E."/>
        </authorList>
    </citation>
    <scope>NUCLEOTIDE SEQUENCE [LARGE SCALE GENOMIC DNA]</scope>
    <source>
        <strain evidence="2 3">DSM 13378</strain>
    </source>
</reference>
<gene>
    <name evidence="2" type="ORF">GTO91_12160</name>
</gene>
<name>A0A845L1R6_9FIRM</name>
<feature type="region of interest" description="Disordered" evidence="1">
    <location>
        <begin position="208"/>
        <end position="236"/>
    </location>
</feature>
<comment type="caution">
    <text evidence="2">The sequence shown here is derived from an EMBL/GenBank/DDBJ whole genome shotgun (WGS) entry which is preliminary data.</text>
</comment>
<dbReference type="OrthoDB" id="4977218at2"/>
<evidence type="ECO:0000313" key="3">
    <source>
        <dbReference type="Proteomes" id="UP000463470"/>
    </source>
</evidence>
<protein>
    <submittedName>
        <fullName evidence="2">Uracil-DNA glycosylase</fullName>
    </submittedName>
</protein>
<evidence type="ECO:0000313" key="2">
    <source>
        <dbReference type="EMBL" id="MZP30467.1"/>
    </source>
</evidence>
<proteinExistence type="predicted"/>
<dbReference type="InterPro" id="IPR036895">
    <property type="entry name" value="Uracil-DNA_glycosylase-like_sf"/>
</dbReference>
<dbReference type="Proteomes" id="UP000463470">
    <property type="component" value="Unassembled WGS sequence"/>
</dbReference>
<dbReference type="Gene3D" id="3.40.470.10">
    <property type="entry name" value="Uracil-DNA glycosylase-like domain"/>
    <property type="match status" value="1"/>
</dbReference>
<evidence type="ECO:0000256" key="1">
    <source>
        <dbReference type="SAM" id="MobiDB-lite"/>
    </source>
</evidence>
<sequence length="236" mass="25601">MEDFVGELAAFASPQAFNPWRDYHFDTDISPDAPEIRRAHLKQYLRLRKEAKYLFVAEAVGYQGGRFSGVALTSERMLMGKHPDVSPAVILGDHMAGRTSNPASPHLKPAQRASGFAEPTATVVWKEIFHNGLSPFDVILWNIFPFHPYDAKKGLLSNRTPAKEELAVGAAFFGKLLSVASGAEGLLVVAIGGHAAETLAKMGVAHRHVPHPSNGGTPGFRRGMRGILTENNPPPC</sequence>